<keyword evidence="1" id="KW-0812">Transmembrane</keyword>
<keyword evidence="1" id="KW-0472">Membrane</keyword>
<feature type="transmembrane region" description="Helical" evidence="1">
    <location>
        <begin position="36"/>
        <end position="57"/>
    </location>
</feature>
<keyword evidence="3" id="KW-1185">Reference proteome</keyword>
<dbReference type="RefSeq" id="WP_307470882.1">
    <property type="nucleotide sequence ID" value="NZ_JAUSUB010000001.1"/>
</dbReference>
<sequence>MQNRLGAAIGIAVMASLLAGLQNVSSTSTITDPIPYQLSIIGAVLFLLTALLFTLFMRSGVEVEDKSQHKAS</sequence>
<proteinExistence type="predicted"/>
<gene>
    <name evidence="2" type="ORF">J2S17_000134</name>
</gene>
<evidence type="ECO:0000313" key="3">
    <source>
        <dbReference type="Proteomes" id="UP001238088"/>
    </source>
</evidence>
<reference evidence="2 3" key="1">
    <citation type="submission" date="2023-07" db="EMBL/GenBank/DDBJ databases">
        <title>Genomic Encyclopedia of Type Strains, Phase IV (KMG-IV): sequencing the most valuable type-strain genomes for metagenomic binning, comparative biology and taxonomic classification.</title>
        <authorList>
            <person name="Goeker M."/>
        </authorList>
    </citation>
    <scope>NUCLEOTIDE SEQUENCE [LARGE SCALE GENOMIC DNA]</scope>
    <source>
        <strain evidence="2 3">DSM 23494</strain>
    </source>
</reference>
<keyword evidence="1" id="KW-1133">Transmembrane helix</keyword>
<evidence type="ECO:0000313" key="2">
    <source>
        <dbReference type="EMBL" id="MDQ0268265.1"/>
    </source>
</evidence>
<comment type="caution">
    <text evidence="2">The sequence shown here is derived from an EMBL/GenBank/DDBJ whole genome shotgun (WGS) entry which is preliminary data.</text>
</comment>
<protein>
    <submittedName>
        <fullName evidence="2">ABC-type Na+ efflux pump permease subunit</fullName>
    </submittedName>
</protein>
<organism evidence="2 3">
    <name type="scientific">Cytobacillus purgationiresistens</name>
    <dbReference type="NCBI Taxonomy" id="863449"/>
    <lineage>
        <taxon>Bacteria</taxon>
        <taxon>Bacillati</taxon>
        <taxon>Bacillota</taxon>
        <taxon>Bacilli</taxon>
        <taxon>Bacillales</taxon>
        <taxon>Bacillaceae</taxon>
        <taxon>Cytobacillus</taxon>
    </lineage>
</organism>
<dbReference type="EMBL" id="JAUSUB010000001">
    <property type="protein sequence ID" value="MDQ0268265.1"/>
    <property type="molecule type" value="Genomic_DNA"/>
</dbReference>
<accession>A0ABU0ADT4</accession>
<evidence type="ECO:0000256" key="1">
    <source>
        <dbReference type="SAM" id="Phobius"/>
    </source>
</evidence>
<dbReference type="Proteomes" id="UP001238088">
    <property type="component" value="Unassembled WGS sequence"/>
</dbReference>
<name>A0ABU0ADT4_9BACI</name>